<feature type="transmembrane region" description="Helical" evidence="7">
    <location>
        <begin position="209"/>
        <end position="232"/>
    </location>
</feature>
<dbReference type="InterPro" id="IPR051633">
    <property type="entry name" value="AceTr"/>
</dbReference>
<comment type="similarity">
    <text evidence="2">Belongs to the acetate uptake transporter (AceTr) (TC 2.A.96) family.</text>
</comment>
<keyword evidence="5 7" id="KW-0472">Membrane</keyword>
<keyword evidence="4 7" id="KW-1133">Transmembrane helix</keyword>
<comment type="subcellular location">
    <subcellularLocation>
        <location evidence="1">Membrane</location>
        <topology evidence="1">Multi-pass membrane protein</topology>
    </subcellularLocation>
</comment>
<dbReference type="STRING" id="1076935.U4LT29"/>
<reference evidence="8 9" key="1">
    <citation type="journal article" date="2013" name="PLoS Genet.">
        <title>The genome and development-dependent transcriptomes of Pyronema confluens: a window into fungal evolution.</title>
        <authorList>
            <person name="Traeger S."/>
            <person name="Altegoer F."/>
            <person name="Freitag M."/>
            <person name="Gabaldon T."/>
            <person name="Kempken F."/>
            <person name="Kumar A."/>
            <person name="Marcet-Houben M."/>
            <person name="Poggeler S."/>
            <person name="Stajich J.E."/>
            <person name="Nowrousian M."/>
        </authorList>
    </citation>
    <scope>NUCLEOTIDE SEQUENCE [LARGE SCALE GENOMIC DNA]</scope>
    <source>
        <strain evidence="9">CBS 100304</strain>
        <tissue evidence="8">Vegetative mycelium</tissue>
    </source>
</reference>
<evidence type="ECO:0000313" key="9">
    <source>
        <dbReference type="Proteomes" id="UP000018144"/>
    </source>
</evidence>
<dbReference type="Pfam" id="PF01184">
    <property type="entry name" value="Gpr1_Fun34_YaaH"/>
    <property type="match status" value="1"/>
</dbReference>
<gene>
    <name evidence="8" type="ORF">PCON_04332</name>
</gene>
<feature type="transmembrane region" description="Helical" evidence="7">
    <location>
        <begin position="151"/>
        <end position="172"/>
    </location>
</feature>
<organism evidence="8 9">
    <name type="scientific">Pyronema omphalodes (strain CBS 100304)</name>
    <name type="common">Pyronema confluens</name>
    <dbReference type="NCBI Taxonomy" id="1076935"/>
    <lineage>
        <taxon>Eukaryota</taxon>
        <taxon>Fungi</taxon>
        <taxon>Dikarya</taxon>
        <taxon>Ascomycota</taxon>
        <taxon>Pezizomycotina</taxon>
        <taxon>Pezizomycetes</taxon>
        <taxon>Pezizales</taxon>
        <taxon>Pyronemataceae</taxon>
        <taxon>Pyronema</taxon>
    </lineage>
</organism>
<protein>
    <submittedName>
        <fullName evidence="8">Similar to Protein alcS acc. no. Q24JP1</fullName>
    </submittedName>
</protein>
<accession>U4LT29</accession>
<dbReference type="OMA" id="VCATRTN"/>
<keyword evidence="9" id="KW-1185">Reference proteome</keyword>
<dbReference type="PANTHER" id="PTHR31123:SF4">
    <property type="entry name" value="PROTEIN ALCS"/>
    <property type="match status" value="1"/>
</dbReference>
<evidence type="ECO:0000256" key="4">
    <source>
        <dbReference type="ARBA" id="ARBA00022989"/>
    </source>
</evidence>
<dbReference type="AlphaFoldDB" id="U4LT29"/>
<evidence type="ECO:0000256" key="5">
    <source>
        <dbReference type="ARBA" id="ARBA00023136"/>
    </source>
</evidence>
<dbReference type="GO" id="GO:0015123">
    <property type="term" value="F:acetate transmembrane transporter activity"/>
    <property type="evidence" value="ECO:0007669"/>
    <property type="project" value="TreeGrafter"/>
</dbReference>
<dbReference type="eggNOG" id="ENOG502S179">
    <property type="taxonomic scope" value="Eukaryota"/>
</dbReference>
<feature type="transmembrane region" description="Helical" evidence="7">
    <location>
        <begin position="88"/>
        <end position="108"/>
    </location>
</feature>
<evidence type="ECO:0000256" key="3">
    <source>
        <dbReference type="ARBA" id="ARBA00022692"/>
    </source>
</evidence>
<evidence type="ECO:0000256" key="6">
    <source>
        <dbReference type="SAM" id="MobiDB-lite"/>
    </source>
</evidence>
<dbReference type="PANTHER" id="PTHR31123">
    <property type="entry name" value="ACCUMULATION OF DYADS PROTEIN 2-RELATED"/>
    <property type="match status" value="1"/>
</dbReference>
<proteinExistence type="inferred from homology"/>
<feature type="compositionally biased region" description="Basic and acidic residues" evidence="6">
    <location>
        <begin position="10"/>
        <end position="22"/>
    </location>
</feature>
<feature type="region of interest" description="Disordered" evidence="6">
    <location>
        <begin position="1"/>
        <end position="27"/>
    </location>
</feature>
<evidence type="ECO:0000256" key="1">
    <source>
        <dbReference type="ARBA" id="ARBA00004141"/>
    </source>
</evidence>
<evidence type="ECO:0000256" key="2">
    <source>
        <dbReference type="ARBA" id="ARBA00005587"/>
    </source>
</evidence>
<name>U4LT29_PYROM</name>
<feature type="transmembrane region" description="Helical" evidence="7">
    <location>
        <begin position="114"/>
        <end position="139"/>
    </location>
</feature>
<evidence type="ECO:0000256" key="7">
    <source>
        <dbReference type="SAM" id="Phobius"/>
    </source>
</evidence>
<evidence type="ECO:0000313" key="8">
    <source>
        <dbReference type="EMBL" id="CCX34814.1"/>
    </source>
</evidence>
<dbReference type="InterPro" id="IPR000791">
    <property type="entry name" value="Gpr1/Fun34/SatP-like"/>
</dbReference>
<sequence length="272" mass="29158">MSAPITINDTETKWSQSRDDLSQHTARPTQSFPIEVLDKFDISKYNPTKSFGNPTPLALAGLVLCLTPLSAQLMGWRGADGSGSANNGAHFFCGGVLLLLGGILEFFLGNTFAFVVFGSYGGFFLSLGATLTPGFGALAPYTTDSGALNHAFYNSFGFFYLFTGLLSVVFLICSIRTNIVFVGIFLAYSIAFPLLAASDWAKGMGNEHLGHTLLVAGGAACFVVSMLGWYALLSSLLQSVDFPFDLPMGDLSNVILGKQQRKKLQEEKTKGV</sequence>
<dbReference type="OrthoDB" id="3648309at2759"/>
<dbReference type="GO" id="GO:0005886">
    <property type="term" value="C:plasma membrane"/>
    <property type="evidence" value="ECO:0007669"/>
    <property type="project" value="TreeGrafter"/>
</dbReference>
<feature type="transmembrane region" description="Helical" evidence="7">
    <location>
        <begin position="178"/>
        <end position="197"/>
    </location>
</feature>
<keyword evidence="3 7" id="KW-0812">Transmembrane</keyword>
<feature type="transmembrane region" description="Helical" evidence="7">
    <location>
        <begin position="57"/>
        <end position="76"/>
    </location>
</feature>
<dbReference type="EMBL" id="HF936636">
    <property type="protein sequence ID" value="CCX34814.1"/>
    <property type="molecule type" value="Genomic_DNA"/>
</dbReference>
<dbReference type="Proteomes" id="UP000018144">
    <property type="component" value="Unassembled WGS sequence"/>
</dbReference>